<evidence type="ECO:0000313" key="8">
    <source>
        <dbReference type="EMBL" id="ORX48243.1"/>
    </source>
</evidence>
<reference evidence="8 9" key="1">
    <citation type="submission" date="2016-07" db="EMBL/GenBank/DDBJ databases">
        <title>Pervasive Adenine N6-methylation of Active Genes in Fungi.</title>
        <authorList>
            <consortium name="DOE Joint Genome Institute"/>
            <person name="Mondo S.J."/>
            <person name="Dannebaum R.O."/>
            <person name="Kuo R.C."/>
            <person name="Labutti K."/>
            <person name="Haridas S."/>
            <person name="Kuo A."/>
            <person name="Salamov A."/>
            <person name="Ahrendt S.R."/>
            <person name="Lipzen A."/>
            <person name="Sullivan W."/>
            <person name="Andreopoulos W.B."/>
            <person name="Clum A."/>
            <person name="Lindquist E."/>
            <person name="Daum C."/>
            <person name="Ramamoorthy G.K."/>
            <person name="Gryganskyi A."/>
            <person name="Culley D."/>
            <person name="Magnuson J.K."/>
            <person name="James T.Y."/>
            <person name="O'Malley M.A."/>
            <person name="Stajich J.E."/>
            <person name="Spatafora J.W."/>
            <person name="Visel A."/>
            <person name="Grigoriev I.V."/>
        </authorList>
    </citation>
    <scope>NUCLEOTIDE SEQUENCE [LARGE SCALE GENOMIC DNA]</scope>
    <source>
        <strain evidence="8 9">NRRL 3301</strain>
    </source>
</reference>
<evidence type="ECO:0000256" key="4">
    <source>
        <dbReference type="ARBA" id="ARBA00023234"/>
    </source>
</evidence>
<feature type="domain" description="Starch synthase catalytic" evidence="7">
    <location>
        <begin position="123"/>
        <end position="419"/>
    </location>
</feature>
<dbReference type="OrthoDB" id="512920at2759"/>
<keyword evidence="3 8" id="KW-0808">Transferase</keyword>
<comment type="subcellular location">
    <subcellularLocation>
        <location evidence="1">Plastid</location>
        <location evidence="1">Amyloplast</location>
    </subcellularLocation>
</comment>
<evidence type="ECO:0000313" key="9">
    <source>
        <dbReference type="Proteomes" id="UP000242146"/>
    </source>
</evidence>
<accession>A0A1X2G984</accession>
<evidence type="ECO:0000256" key="6">
    <source>
        <dbReference type="SAM" id="Phobius"/>
    </source>
</evidence>
<comment type="caution">
    <text evidence="8">The sequence shown here is derived from an EMBL/GenBank/DDBJ whole genome shotgun (WGS) entry which is preliminary data.</text>
</comment>
<proteinExistence type="predicted"/>
<dbReference type="Proteomes" id="UP000242146">
    <property type="component" value="Unassembled WGS sequence"/>
</dbReference>
<dbReference type="PANTHER" id="PTHR45825">
    <property type="entry name" value="GRANULE-BOUND STARCH SYNTHASE 1, CHLOROPLASTIC/AMYLOPLASTIC"/>
    <property type="match status" value="1"/>
</dbReference>
<dbReference type="Pfam" id="PF08323">
    <property type="entry name" value="Glyco_transf_5"/>
    <property type="match status" value="1"/>
</dbReference>
<dbReference type="EMBL" id="MCGT01000030">
    <property type="protein sequence ID" value="ORX48243.1"/>
    <property type="molecule type" value="Genomic_DNA"/>
</dbReference>
<dbReference type="Pfam" id="PF13692">
    <property type="entry name" value="Glyco_trans_1_4"/>
    <property type="match status" value="1"/>
</dbReference>
<gene>
    <name evidence="8" type="ORF">DM01DRAFT_1409910</name>
</gene>
<keyword evidence="6" id="KW-0812">Transmembrane</keyword>
<keyword evidence="9" id="KW-1185">Reference proteome</keyword>
<evidence type="ECO:0000256" key="3">
    <source>
        <dbReference type="ARBA" id="ARBA00022679"/>
    </source>
</evidence>
<keyword evidence="2" id="KW-0328">Glycosyltransferase</keyword>
<evidence type="ECO:0000256" key="1">
    <source>
        <dbReference type="ARBA" id="ARBA00004602"/>
    </source>
</evidence>
<evidence type="ECO:0000256" key="2">
    <source>
        <dbReference type="ARBA" id="ARBA00022676"/>
    </source>
</evidence>
<keyword evidence="4" id="KW-0035">Amyloplast</keyword>
<feature type="region of interest" description="Disordered" evidence="5">
    <location>
        <begin position="1"/>
        <end position="38"/>
    </location>
</feature>
<dbReference type="STRING" id="101127.A0A1X2G984"/>
<name>A0A1X2G984_9FUNG</name>
<feature type="compositionally biased region" description="Polar residues" evidence="5">
    <location>
        <begin position="26"/>
        <end position="35"/>
    </location>
</feature>
<dbReference type="GO" id="GO:0016757">
    <property type="term" value="F:glycosyltransferase activity"/>
    <property type="evidence" value="ECO:0007669"/>
    <property type="project" value="UniProtKB-KW"/>
</dbReference>
<protein>
    <submittedName>
        <fullName evidence="8">UDP-Glycosyltransferase/glycogen phosphorylase</fullName>
    </submittedName>
</protein>
<keyword evidence="4" id="KW-0934">Plastid</keyword>
<keyword evidence="6" id="KW-0472">Membrane</keyword>
<keyword evidence="6" id="KW-1133">Transmembrane helix</keyword>
<evidence type="ECO:0000256" key="5">
    <source>
        <dbReference type="SAM" id="MobiDB-lite"/>
    </source>
</evidence>
<dbReference type="Gene3D" id="3.40.50.2000">
    <property type="entry name" value="Glycogen Phosphorylase B"/>
    <property type="match status" value="2"/>
</dbReference>
<feature type="transmembrane region" description="Helical" evidence="6">
    <location>
        <begin position="57"/>
        <end position="83"/>
    </location>
</feature>
<evidence type="ECO:0000259" key="7">
    <source>
        <dbReference type="Pfam" id="PF08323"/>
    </source>
</evidence>
<organism evidence="8 9">
    <name type="scientific">Hesseltinella vesiculosa</name>
    <dbReference type="NCBI Taxonomy" id="101127"/>
    <lineage>
        <taxon>Eukaryota</taxon>
        <taxon>Fungi</taxon>
        <taxon>Fungi incertae sedis</taxon>
        <taxon>Mucoromycota</taxon>
        <taxon>Mucoromycotina</taxon>
        <taxon>Mucoromycetes</taxon>
        <taxon>Mucorales</taxon>
        <taxon>Cunninghamellaceae</taxon>
        <taxon>Hesseltinella</taxon>
    </lineage>
</organism>
<dbReference type="PANTHER" id="PTHR45825:SF11">
    <property type="entry name" value="ALPHA AMYLASE DOMAIN-CONTAINING PROTEIN"/>
    <property type="match status" value="1"/>
</dbReference>
<dbReference type="InterPro" id="IPR013534">
    <property type="entry name" value="Starch_synth_cat_dom"/>
</dbReference>
<sequence length="792" mass="89407">MSPPLTPSSPPPNGISHSTKKPSFRKGTNTVTYAQPTRLPPPTSSPFFSKYDKKWRWWHLLSLFLGLVALGETIALTLGYQWLHDLPPPIRISVRQFPSIPYQHFDIASSTAARAILAKGATVYHVTKEFGPATMGGLGSVVTSLATAQQQSGHAEVAVVMPYYSFLKNKFDMDRVVDLVMDLRDKQGRLMPIEFRVWRMMHVFDPPAPINNTATVLPDGTLVNNTRAPEIIIPHHARVPVYLIGPGNRNPFSQAFRCRNSLQIYSSPRGLPQEWRDQYFAKAAAHFLAHQATAVDEESLFAPLLRQPPHIDVVHIHGATNAFVAKWLDDQRRLNNLGPNPPAIVYTMHDYLDELQYTNTVGNVLKFSEQESVHNDDASFIHGDRMFMSSIGIQRADMVTFVSRTMAANMVQGSLDFYLKELIMDQLLQKAQRHRFFGISNGLDFSHISPFQFDKLIARKLQFPEFADDLLHTNSNLTTASLASPSTSTLAAPTPWVWKMSAAPNDYVATAKDRAKRFLVRRKLLSDADLKRPLVLFVGRFQYNKGLAWFDAAVEHFIANNMTFVMLGQENNYPLAKLEQLRDKYPDHVHLLTTPKQHRQWSIFCRAAADFVFVPSQTESFGLVAAEGMMFGAGVISTGVGGLQEFLIDRPLMQLDPETNAPLNPQPRRIRLQRNKTTKEPTVTSSEYYNAYLFKDGSSLQEAIRDAALDYQRLLASKALREEYHLRMISHAMALNWDRRGLGPLHEYQHVYAMSMASNRRNYKSTKNPSCDMCLPRSLPAQKPKVETVVVG</sequence>
<dbReference type="AlphaFoldDB" id="A0A1X2G984"/>
<feature type="compositionally biased region" description="Pro residues" evidence="5">
    <location>
        <begin position="1"/>
        <end position="13"/>
    </location>
</feature>
<dbReference type="SUPFAM" id="SSF53756">
    <property type="entry name" value="UDP-Glycosyltransferase/glycogen phosphorylase"/>
    <property type="match status" value="1"/>
</dbReference>